<keyword evidence="1" id="KW-0472">Membrane</keyword>
<accession>A0ABS1Z181</accession>
<comment type="caution">
    <text evidence="2">The sequence shown here is derived from an EMBL/GenBank/DDBJ whole genome shotgun (WGS) entry which is preliminary data.</text>
</comment>
<dbReference type="GeneID" id="84691392"/>
<evidence type="ECO:0000313" key="3">
    <source>
        <dbReference type="Proteomes" id="UP000809137"/>
    </source>
</evidence>
<dbReference type="RefSeq" id="WP_158086426.1">
    <property type="nucleotide sequence ID" value="NZ_CP083448.1"/>
</dbReference>
<evidence type="ECO:0000256" key="1">
    <source>
        <dbReference type="SAM" id="Phobius"/>
    </source>
</evidence>
<protein>
    <submittedName>
        <fullName evidence="2">Uncharacterized protein</fullName>
    </submittedName>
</protein>
<dbReference type="Proteomes" id="UP000809137">
    <property type="component" value="Unassembled WGS sequence"/>
</dbReference>
<feature type="transmembrane region" description="Helical" evidence="1">
    <location>
        <begin position="34"/>
        <end position="53"/>
    </location>
</feature>
<organism evidence="2 3">
    <name type="scientific">Pantoea eucrina</name>
    <dbReference type="NCBI Taxonomy" id="472693"/>
    <lineage>
        <taxon>Bacteria</taxon>
        <taxon>Pseudomonadati</taxon>
        <taxon>Pseudomonadota</taxon>
        <taxon>Gammaproteobacteria</taxon>
        <taxon>Enterobacterales</taxon>
        <taxon>Erwiniaceae</taxon>
        <taxon>Pantoea</taxon>
    </lineage>
</organism>
<dbReference type="EMBL" id="JAFCXS010000001">
    <property type="protein sequence ID" value="MBM0746012.1"/>
    <property type="molecule type" value="Genomic_DNA"/>
</dbReference>
<keyword evidence="1" id="KW-1133">Transmembrane helix</keyword>
<name>A0ABS1Z181_9GAMM</name>
<gene>
    <name evidence="2" type="ORF">JJB79_01050</name>
</gene>
<proteinExistence type="predicted"/>
<keyword evidence="3" id="KW-1185">Reference proteome</keyword>
<sequence length="56" mass="6392">MMLSLLLLLVALLLTGRALWIWRRQGWLQARQQIVMLIVLAAAAQIVNITLMLRGH</sequence>
<keyword evidence="1" id="KW-0812">Transmembrane</keyword>
<evidence type="ECO:0000313" key="2">
    <source>
        <dbReference type="EMBL" id="MBM0746012.1"/>
    </source>
</evidence>
<reference evidence="2 3" key="1">
    <citation type="submission" date="2021-01" db="EMBL/GenBank/DDBJ databases">
        <title>Complete genome sequence of Pantoea eucrina OB49, a heavy metal tolerant bacterium with PGPR potential isolated from wheat in Algeria.</title>
        <authorList>
            <person name="Lekired A."/>
            <person name="Ouzari I.H."/>
        </authorList>
    </citation>
    <scope>NUCLEOTIDE SEQUENCE [LARGE SCALE GENOMIC DNA]</scope>
    <source>
        <strain evidence="2 3">OB49</strain>
    </source>
</reference>